<evidence type="ECO:0000313" key="3">
    <source>
        <dbReference type="Proteomes" id="UP000742098"/>
    </source>
</evidence>
<dbReference type="EMBL" id="DYVS01000061">
    <property type="protein sequence ID" value="HJF69731.1"/>
    <property type="molecule type" value="Genomic_DNA"/>
</dbReference>
<reference evidence="2" key="1">
    <citation type="journal article" date="2021" name="PeerJ">
        <title>Extensive microbial diversity within the chicken gut microbiome revealed by metagenomics and culture.</title>
        <authorList>
            <person name="Gilroy R."/>
            <person name="Ravi A."/>
            <person name="Getino M."/>
            <person name="Pursley I."/>
            <person name="Horton D.L."/>
            <person name="Alikhan N.F."/>
            <person name="Baker D."/>
            <person name="Gharbi K."/>
            <person name="Hall N."/>
            <person name="Watson M."/>
            <person name="Adriaenssens E.M."/>
            <person name="Foster-Nyarko E."/>
            <person name="Jarju S."/>
            <person name="Secka A."/>
            <person name="Antonio M."/>
            <person name="Oren A."/>
            <person name="Chaudhuri R.R."/>
            <person name="La Ragione R."/>
            <person name="Hildebrand F."/>
            <person name="Pallen M.J."/>
        </authorList>
    </citation>
    <scope>NUCLEOTIDE SEQUENCE</scope>
    <source>
        <strain evidence="2">6966</strain>
    </source>
</reference>
<gene>
    <name evidence="2" type="ORF">K8V05_03140</name>
</gene>
<sequence>MNDKNDILMLNLPGEIGSKVQEMVSLIPSSEKQVCIVGSRDIEMQVNSLFSGILHTGMLEDYTFEFSFIGNDEDISRNVAVNRAARNVLVMDAQHLLKGSDIALLDYIAAHDALRAGLVIVLLNVDLMPSVTEVVATVEKVLGVKGIKAPLHVVGKGNTGVWLVQHFIAKPVNLEDVAGEKTRDIAVFVHDSLEKELSRVEQELETLDHTIARFKERRESFEVYAKQLDLTLWVKIRNYCSAHFDDDVTKFAKEARLLIDQELHTIDIQKIQFYFSPYLNYLWGEFLCNEIKKTMESVRDDMEYELASLAAKYKNYFGKEMETLHLEANGVRAGNQPISFDTVELYNNSVKNVVEGVIRNVIVFVASFHGGFWGYLLGEVVTNVLMKLFGGLLRIKRSNTELVQLYSEAVTQQFQEGLEHIKVQLKETLMPSLERNFKESIREIKEKFLKNVEGMGQQYDRNRTALSACREELKSLLNKEVLGVIK</sequence>
<evidence type="ECO:0000313" key="2">
    <source>
        <dbReference type="EMBL" id="HJF69731.1"/>
    </source>
</evidence>
<organism evidence="2 3">
    <name type="scientific">Butyricimonas virosa</name>
    <dbReference type="NCBI Taxonomy" id="544645"/>
    <lineage>
        <taxon>Bacteria</taxon>
        <taxon>Pseudomonadati</taxon>
        <taxon>Bacteroidota</taxon>
        <taxon>Bacteroidia</taxon>
        <taxon>Bacteroidales</taxon>
        <taxon>Odoribacteraceae</taxon>
        <taxon>Butyricimonas</taxon>
    </lineage>
</organism>
<feature type="coiled-coil region" evidence="1">
    <location>
        <begin position="190"/>
        <end position="217"/>
    </location>
</feature>
<dbReference type="Proteomes" id="UP000742098">
    <property type="component" value="Unassembled WGS sequence"/>
</dbReference>
<reference evidence="2" key="2">
    <citation type="submission" date="2021-09" db="EMBL/GenBank/DDBJ databases">
        <authorList>
            <person name="Gilroy R."/>
        </authorList>
    </citation>
    <scope>NUCLEOTIDE SEQUENCE</scope>
    <source>
        <strain evidence="2">6966</strain>
    </source>
</reference>
<evidence type="ECO:0000256" key="1">
    <source>
        <dbReference type="SAM" id="Coils"/>
    </source>
</evidence>
<name>A0A921H2E4_9BACT</name>
<dbReference type="AlphaFoldDB" id="A0A921H2E4"/>
<accession>A0A921H2E4</accession>
<comment type="caution">
    <text evidence="2">The sequence shown here is derived from an EMBL/GenBank/DDBJ whole genome shotgun (WGS) entry which is preliminary data.</text>
</comment>
<protein>
    <submittedName>
        <fullName evidence="2">Uncharacterized protein</fullName>
    </submittedName>
</protein>
<keyword evidence="1" id="KW-0175">Coiled coil</keyword>
<proteinExistence type="predicted"/>